<evidence type="ECO:0000313" key="1">
    <source>
        <dbReference type="EMBL" id="KAI4318890.1"/>
    </source>
</evidence>
<organism evidence="1 2">
    <name type="scientific">Melastoma candidum</name>
    <dbReference type="NCBI Taxonomy" id="119954"/>
    <lineage>
        <taxon>Eukaryota</taxon>
        <taxon>Viridiplantae</taxon>
        <taxon>Streptophyta</taxon>
        <taxon>Embryophyta</taxon>
        <taxon>Tracheophyta</taxon>
        <taxon>Spermatophyta</taxon>
        <taxon>Magnoliopsida</taxon>
        <taxon>eudicotyledons</taxon>
        <taxon>Gunneridae</taxon>
        <taxon>Pentapetalae</taxon>
        <taxon>rosids</taxon>
        <taxon>malvids</taxon>
        <taxon>Myrtales</taxon>
        <taxon>Melastomataceae</taxon>
        <taxon>Melastomatoideae</taxon>
        <taxon>Melastomateae</taxon>
        <taxon>Melastoma</taxon>
    </lineage>
</organism>
<accession>A0ACB9M884</accession>
<gene>
    <name evidence="1" type="ORF">MLD38_032547</name>
</gene>
<reference evidence="2" key="1">
    <citation type="journal article" date="2023" name="Front. Plant Sci.">
        <title>Chromosomal-level genome assembly of Melastoma candidum provides insights into trichome evolution.</title>
        <authorList>
            <person name="Zhong Y."/>
            <person name="Wu W."/>
            <person name="Sun C."/>
            <person name="Zou P."/>
            <person name="Liu Y."/>
            <person name="Dai S."/>
            <person name="Zhou R."/>
        </authorList>
    </citation>
    <scope>NUCLEOTIDE SEQUENCE [LARGE SCALE GENOMIC DNA]</scope>
</reference>
<evidence type="ECO:0000313" key="2">
    <source>
        <dbReference type="Proteomes" id="UP001057402"/>
    </source>
</evidence>
<name>A0ACB9M884_9MYRT</name>
<keyword evidence="2" id="KW-1185">Reference proteome</keyword>
<protein>
    <submittedName>
        <fullName evidence="1">Uncharacterized protein</fullName>
    </submittedName>
</protein>
<sequence>MQSAKSSTNSPGNAARKPKGKALRPIDHRSPRGISSPEIIRLQEELRNVKSELICSESEKTRAQMEAAEARRQLAAVLNQLNETRSRLSDLSDSEDARVQELRKISLERDKAWQSELEAVQKQKSLDSAALVSARNEIKKLKLQLGRVAESEANQAKHAESAYHELRNIREELSETLVLVENLRNELSESRESEARALEMAGNTQRLLDIANVTAETLHSESMKVKEDLDVMSYELERSKARETELEAIVRHLQEKLNQRQKDGYHDHIFGDSETDQLKFAVETSEIGCDASKHLKSMLPINAANAPIPPTNREEFPAFPKDDSKEVRKLTEENELLKEKLKKQEMEMKVASKDASALLDIARSAKEEALTKLGHTTEEANRNRERAALVTELLEAARAENTEMMEELRRLKVQLDQWRKAAELAAAMVSGTNDGKATEIRGSAAYVRFSPDDNEDDNKDSDGSPKRSNGNVLKKIGVMWKKGTQVK</sequence>
<comment type="caution">
    <text evidence="1">The sequence shown here is derived from an EMBL/GenBank/DDBJ whole genome shotgun (WGS) entry which is preliminary data.</text>
</comment>
<proteinExistence type="predicted"/>
<dbReference type="EMBL" id="CM042889">
    <property type="protein sequence ID" value="KAI4318890.1"/>
    <property type="molecule type" value="Genomic_DNA"/>
</dbReference>
<dbReference type="Proteomes" id="UP001057402">
    <property type="component" value="Chromosome 10"/>
</dbReference>